<dbReference type="RefSeq" id="WP_166584601.1">
    <property type="nucleotide sequence ID" value="NZ_WWEO01000038.1"/>
</dbReference>
<feature type="region of interest" description="Disordered" evidence="1">
    <location>
        <begin position="1"/>
        <end position="24"/>
    </location>
</feature>
<proteinExistence type="predicted"/>
<sequence length="90" mass="10171">MEDYKKKLGGLADKLKKDPPKTPIQEVHPVKSVEEAKETEAQLNVWIPKSLLKKVKGYGLDHDLSLKEINILALQSFLEHNVKTSVEHNA</sequence>
<gene>
    <name evidence="2" type="ORF">GSY63_04335</name>
</gene>
<evidence type="ECO:0000256" key="1">
    <source>
        <dbReference type="SAM" id="MobiDB-lite"/>
    </source>
</evidence>
<protein>
    <submittedName>
        <fullName evidence="2">Uncharacterized protein</fullName>
    </submittedName>
</protein>
<accession>A0A965ZE70</accession>
<dbReference type="AlphaFoldDB" id="A0A965ZE70"/>
<reference evidence="2" key="2">
    <citation type="submission" date="2020-10" db="EMBL/GenBank/DDBJ databases">
        <title>Mucilaginibacter sp. nov., isolated from soil.</title>
        <authorList>
            <person name="Jeon C.O."/>
        </authorList>
    </citation>
    <scope>NUCLEOTIDE SEQUENCE</scope>
    <source>
        <strain evidence="2">R11</strain>
    </source>
</reference>
<organism evidence="2 3">
    <name type="scientific">Mucilaginibacter agri</name>
    <dbReference type="NCBI Taxonomy" id="2695265"/>
    <lineage>
        <taxon>Bacteria</taxon>
        <taxon>Pseudomonadati</taxon>
        <taxon>Bacteroidota</taxon>
        <taxon>Sphingobacteriia</taxon>
        <taxon>Sphingobacteriales</taxon>
        <taxon>Sphingobacteriaceae</taxon>
        <taxon>Mucilaginibacter</taxon>
    </lineage>
</organism>
<name>A0A965ZE70_9SPHI</name>
<reference evidence="2" key="1">
    <citation type="submission" date="2020-01" db="EMBL/GenBank/DDBJ databases">
        <authorList>
            <person name="Seo Y.L."/>
        </authorList>
    </citation>
    <scope>NUCLEOTIDE SEQUENCE</scope>
    <source>
        <strain evidence="2">R11</strain>
    </source>
</reference>
<comment type="caution">
    <text evidence="2">The sequence shown here is derived from an EMBL/GenBank/DDBJ whole genome shotgun (WGS) entry which is preliminary data.</text>
</comment>
<keyword evidence="3" id="KW-1185">Reference proteome</keyword>
<evidence type="ECO:0000313" key="3">
    <source>
        <dbReference type="Proteomes" id="UP000638732"/>
    </source>
</evidence>
<evidence type="ECO:0000313" key="2">
    <source>
        <dbReference type="EMBL" id="NCD68578.1"/>
    </source>
</evidence>
<dbReference type="EMBL" id="WWEO01000038">
    <property type="protein sequence ID" value="NCD68578.1"/>
    <property type="molecule type" value="Genomic_DNA"/>
</dbReference>
<dbReference type="Proteomes" id="UP000638732">
    <property type="component" value="Unassembled WGS sequence"/>
</dbReference>